<dbReference type="EMBL" id="UINC01006847">
    <property type="protein sequence ID" value="SVA29993.1"/>
    <property type="molecule type" value="Genomic_DNA"/>
</dbReference>
<dbReference type="GO" id="GO:0005829">
    <property type="term" value="C:cytosol"/>
    <property type="evidence" value="ECO:0007669"/>
    <property type="project" value="TreeGrafter"/>
</dbReference>
<dbReference type="InterPro" id="IPR011251">
    <property type="entry name" value="Luciferase-like_dom"/>
</dbReference>
<reference evidence="4" key="1">
    <citation type="submission" date="2018-05" db="EMBL/GenBank/DDBJ databases">
        <authorList>
            <person name="Lanie J.A."/>
            <person name="Ng W.-L."/>
            <person name="Kazmierczak K.M."/>
            <person name="Andrzejewski T.M."/>
            <person name="Davidsen T.M."/>
            <person name="Wayne K.J."/>
            <person name="Tettelin H."/>
            <person name="Glass J.I."/>
            <person name="Rusch D."/>
            <person name="Podicherti R."/>
            <person name="Tsui H.-C.T."/>
            <person name="Winkler M.E."/>
        </authorList>
    </citation>
    <scope>NUCLEOTIDE SEQUENCE</scope>
</reference>
<accession>A0A381UT08</accession>
<keyword evidence="2" id="KW-0503">Monooxygenase</keyword>
<evidence type="ECO:0000259" key="3">
    <source>
        <dbReference type="Pfam" id="PF00296"/>
    </source>
</evidence>
<dbReference type="GO" id="GO:0016705">
    <property type="term" value="F:oxidoreductase activity, acting on paired donors, with incorporation or reduction of molecular oxygen"/>
    <property type="evidence" value="ECO:0007669"/>
    <property type="project" value="InterPro"/>
</dbReference>
<gene>
    <name evidence="4" type="ORF">METZ01_LOCUS82847</name>
</gene>
<proteinExistence type="predicted"/>
<dbReference type="PANTHER" id="PTHR30137:SF8">
    <property type="entry name" value="BLR5498 PROTEIN"/>
    <property type="match status" value="1"/>
</dbReference>
<organism evidence="4">
    <name type="scientific">marine metagenome</name>
    <dbReference type="NCBI Taxonomy" id="408172"/>
    <lineage>
        <taxon>unclassified sequences</taxon>
        <taxon>metagenomes</taxon>
        <taxon>ecological metagenomes</taxon>
    </lineage>
</organism>
<protein>
    <recommendedName>
        <fullName evidence="3">Luciferase-like domain-containing protein</fullName>
    </recommendedName>
</protein>
<evidence type="ECO:0000256" key="2">
    <source>
        <dbReference type="ARBA" id="ARBA00023033"/>
    </source>
</evidence>
<dbReference type="AlphaFoldDB" id="A0A381UT08"/>
<dbReference type="SUPFAM" id="SSF51679">
    <property type="entry name" value="Bacterial luciferase-like"/>
    <property type="match status" value="1"/>
</dbReference>
<evidence type="ECO:0000313" key="4">
    <source>
        <dbReference type="EMBL" id="SVA29993.1"/>
    </source>
</evidence>
<dbReference type="InterPro" id="IPR036661">
    <property type="entry name" value="Luciferase-like_sf"/>
</dbReference>
<keyword evidence="1" id="KW-0560">Oxidoreductase</keyword>
<dbReference type="InterPro" id="IPR050766">
    <property type="entry name" value="Bact_Lucif_Oxidored"/>
</dbReference>
<dbReference type="GO" id="GO:0004497">
    <property type="term" value="F:monooxygenase activity"/>
    <property type="evidence" value="ECO:0007669"/>
    <property type="project" value="UniProtKB-KW"/>
</dbReference>
<sequence>MKLALFTHLSWPENISQQDVFQGAVEQVQMAEASGYHSAWFAEHHFTRYSMGSSLGVILGYMAAATKNIRLGTGVIVPVLHNPIRVAEDTATVDLLSGGRLDVGFGRGVYSYEYSGFGIPGENSQQRFRESVLSVRDMWTKRPVSLDGEFYSFRNIDLVPSPVQKPHPPVYIAASRSPETLGFLVENEFLLCIAVVQDTSQALELVTRYKKLCKDFGRPSCMSEVPFFRYVHVAETEERAIASTKQHVEWIQDIMQWRRFLIDHTEVDRSISDWRSERTELPPSYEYIRDNRAFIGTPEQVAEKISALKSEGIEYFGSNFAMAGLPQEEILKSMRLFDEKVRPLIS</sequence>
<feature type="domain" description="Luciferase-like" evidence="3">
    <location>
        <begin position="12"/>
        <end position="313"/>
    </location>
</feature>
<dbReference type="PANTHER" id="PTHR30137">
    <property type="entry name" value="LUCIFERASE-LIKE MONOOXYGENASE"/>
    <property type="match status" value="1"/>
</dbReference>
<dbReference type="Pfam" id="PF00296">
    <property type="entry name" value="Bac_luciferase"/>
    <property type="match status" value="1"/>
</dbReference>
<evidence type="ECO:0000256" key="1">
    <source>
        <dbReference type="ARBA" id="ARBA00023002"/>
    </source>
</evidence>
<dbReference type="Gene3D" id="3.20.20.30">
    <property type="entry name" value="Luciferase-like domain"/>
    <property type="match status" value="1"/>
</dbReference>
<name>A0A381UT08_9ZZZZ</name>